<keyword evidence="1" id="KW-0732">Signal</keyword>
<feature type="chain" id="PRO_5014131660" evidence="1">
    <location>
        <begin position="25"/>
        <end position="235"/>
    </location>
</feature>
<dbReference type="EMBL" id="BEHT01000025">
    <property type="protein sequence ID" value="GBC99326.1"/>
    <property type="molecule type" value="Genomic_DNA"/>
</dbReference>
<protein>
    <submittedName>
        <fullName evidence="2">Uncharacterized protein</fullName>
    </submittedName>
</protein>
<dbReference type="Proteomes" id="UP000236173">
    <property type="component" value="Unassembled WGS sequence"/>
</dbReference>
<feature type="signal peptide" evidence="1">
    <location>
        <begin position="1"/>
        <end position="24"/>
    </location>
</feature>
<gene>
    <name evidence="2" type="ORF">HRbin17_01848</name>
</gene>
<evidence type="ECO:0000313" key="2">
    <source>
        <dbReference type="EMBL" id="GBC99326.1"/>
    </source>
</evidence>
<evidence type="ECO:0000256" key="1">
    <source>
        <dbReference type="SAM" id="SignalP"/>
    </source>
</evidence>
<dbReference type="AlphaFoldDB" id="A0A2H5XDS5"/>
<evidence type="ECO:0000313" key="3">
    <source>
        <dbReference type="Proteomes" id="UP000236173"/>
    </source>
</evidence>
<proteinExistence type="predicted"/>
<comment type="caution">
    <text evidence="2">The sequence shown here is derived from an EMBL/GenBank/DDBJ whole genome shotgun (WGS) entry which is preliminary data.</text>
</comment>
<sequence length="235" mass="25920">MCWMRRGLVALTLCVAGVVGAVKAEPSLFGYTGLVFAPTADTVPRNRFNASWHVDTEFVDTSSSYTMAYGLQEGIEISVSRFPRAIAGASTTLLNLKVRIREPELGRNVQVAAGITDITDESKGRRFYGRVEGGTRAYLVLSAPLWQARRRRQDASDIHIVRGHLGFVAGRGRSNLFAALEAQLVRPLSIFGEVFDNDYHVGARLAVLPRVTLEGKVVNLRDPDVIIGVSYNQRW</sequence>
<accession>A0A2H5XDS5</accession>
<organism evidence="2 3">
    <name type="scientific">Candidatus Fervidibacter japonicus</name>
    <dbReference type="NCBI Taxonomy" id="2035412"/>
    <lineage>
        <taxon>Bacteria</taxon>
        <taxon>Candidatus Fervidibacterota</taxon>
        <taxon>Candidatus Fervidibacter</taxon>
    </lineage>
</organism>
<name>A0A2H5XDS5_9BACT</name>
<reference evidence="3" key="1">
    <citation type="submission" date="2017-09" db="EMBL/GenBank/DDBJ databases">
        <title>Metaegenomics of thermophilic ammonia-oxidizing enrichment culture.</title>
        <authorList>
            <person name="Kato S."/>
            <person name="Suzuki K."/>
        </authorList>
    </citation>
    <scope>NUCLEOTIDE SEQUENCE [LARGE SCALE GENOMIC DNA]</scope>
</reference>